<dbReference type="OrthoDB" id="6006530at2"/>
<reference evidence="2 3" key="1">
    <citation type="submission" date="2018-05" db="EMBL/GenBank/DDBJ databases">
        <title>The complete genome of Lysobacter maris HZ9B, a marine bacterium antagonistic against terrestrial plant pathogens.</title>
        <authorList>
            <person name="Zhang X.-Q."/>
        </authorList>
    </citation>
    <scope>NUCLEOTIDE SEQUENCE [LARGE SCALE GENOMIC DNA]</scope>
    <source>
        <strain evidence="2 3">HZ9B</strain>
    </source>
</reference>
<dbReference type="InterPro" id="IPR010982">
    <property type="entry name" value="Lambda_DNA-bd_dom_sf"/>
</dbReference>
<sequence>MPSQTDIRLVFRQRLRLARKELQLSQKELGIRTGLDAFVASTRINRYEQGVHEPDMPMIERLAAVLNIPTAYLLTADDRLARMILLFDRLSDSDKDRLLEMLESDSSQS</sequence>
<dbReference type="Gene3D" id="1.10.260.40">
    <property type="entry name" value="lambda repressor-like DNA-binding domains"/>
    <property type="match status" value="1"/>
</dbReference>
<protein>
    <recommendedName>
        <fullName evidence="1">HTH cro/C1-type domain-containing protein</fullName>
    </recommendedName>
</protein>
<evidence type="ECO:0000313" key="3">
    <source>
        <dbReference type="Proteomes" id="UP000249447"/>
    </source>
</evidence>
<dbReference type="SUPFAM" id="SSF47413">
    <property type="entry name" value="lambda repressor-like DNA-binding domains"/>
    <property type="match status" value="1"/>
</dbReference>
<dbReference type="CDD" id="cd00093">
    <property type="entry name" value="HTH_XRE"/>
    <property type="match status" value="1"/>
</dbReference>
<dbReference type="GO" id="GO:0003677">
    <property type="term" value="F:DNA binding"/>
    <property type="evidence" value="ECO:0007669"/>
    <property type="project" value="InterPro"/>
</dbReference>
<keyword evidence="3" id="KW-1185">Reference proteome</keyword>
<dbReference type="Proteomes" id="UP000249447">
    <property type="component" value="Chromosome"/>
</dbReference>
<name>A0A2U9T4K5_9GAMM</name>
<dbReference type="EMBL" id="CP029843">
    <property type="protein sequence ID" value="AWV06137.1"/>
    <property type="molecule type" value="Genomic_DNA"/>
</dbReference>
<gene>
    <name evidence="2" type="ORF">C9I47_0413</name>
</gene>
<dbReference type="AlphaFoldDB" id="A0A2U9T4K5"/>
<dbReference type="KEGG" id="lmb:C9I47_0413"/>
<evidence type="ECO:0000313" key="2">
    <source>
        <dbReference type="EMBL" id="AWV06137.1"/>
    </source>
</evidence>
<organism evidence="2 3">
    <name type="scientific">Marilutibacter maris</name>
    <dbReference type="NCBI Taxonomy" id="1605891"/>
    <lineage>
        <taxon>Bacteria</taxon>
        <taxon>Pseudomonadati</taxon>
        <taxon>Pseudomonadota</taxon>
        <taxon>Gammaproteobacteria</taxon>
        <taxon>Lysobacterales</taxon>
        <taxon>Lysobacteraceae</taxon>
        <taxon>Marilutibacter</taxon>
    </lineage>
</organism>
<dbReference type="Pfam" id="PF12844">
    <property type="entry name" value="HTH_19"/>
    <property type="match status" value="1"/>
</dbReference>
<proteinExistence type="predicted"/>
<evidence type="ECO:0000259" key="1">
    <source>
        <dbReference type="PROSITE" id="PS50943"/>
    </source>
</evidence>
<dbReference type="InterPro" id="IPR001387">
    <property type="entry name" value="Cro/C1-type_HTH"/>
</dbReference>
<accession>A0A2U9T4K5</accession>
<dbReference type="PROSITE" id="PS50943">
    <property type="entry name" value="HTH_CROC1"/>
    <property type="match status" value="1"/>
</dbReference>
<feature type="domain" description="HTH cro/C1-type" evidence="1">
    <location>
        <begin position="15"/>
        <end position="73"/>
    </location>
</feature>
<dbReference type="SMART" id="SM00530">
    <property type="entry name" value="HTH_XRE"/>
    <property type="match status" value="1"/>
</dbReference>